<gene>
    <name evidence="1" type="ORF">Q8A67_023538</name>
</gene>
<dbReference type="AlphaFoldDB" id="A0AA88TBA8"/>
<dbReference type="EMBL" id="JAUYZG010000023">
    <property type="protein sequence ID" value="KAK2871011.1"/>
    <property type="molecule type" value="Genomic_DNA"/>
</dbReference>
<accession>A0AA88TBA8</accession>
<proteinExistence type="predicted"/>
<sequence length="128" mass="14126">MPLGEKTPSSIPKSQAFDVESRSCSLIDRRSCSLLDFRLVVIVNGDTYQRRARVFLWRGPLSLIRRSPGSVGLALVPQLSSLHLIRGAASPCSRRTAKRVYISLLHEAESDAGSTRMGLMLSEGFPRL</sequence>
<keyword evidence="2" id="KW-1185">Reference proteome</keyword>
<reference evidence="1" key="1">
    <citation type="submission" date="2023-08" db="EMBL/GenBank/DDBJ databases">
        <title>Chromosome-level Genome Assembly of mud carp (Cirrhinus molitorella).</title>
        <authorList>
            <person name="Liu H."/>
        </authorList>
    </citation>
    <scope>NUCLEOTIDE SEQUENCE</scope>
    <source>
        <strain evidence="1">Prfri</strain>
        <tissue evidence="1">Muscle</tissue>
    </source>
</reference>
<organism evidence="1 2">
    <name type="scientific">Cirrhinus molitorella</name>
    <name type="common">mud carp</name>
    <dbReference type="NCBI Taxonomy" id="172907"/>
    <lineage>
        <taxon>Eukaryota</taxon>
        <taxon>Metazoa</taxon>
        <taxon>Chordata</taxon>
        <taxon>Craniata</taxon>
        <taxon>Vertebrata</taxon>
        <taxon>Euteleostomi</taxon>
        <taxon>Actinopterygii</taxon>
        <taxon>Neopterygii</taxon>
        <taxon>Teleostei</taxon>
        <taxon>Ostariophysi</taxon>
        <taxon>Cypriniformes</taxon>
        <taxon>Cyprinidae</taxon>
        <taxon>Labeoninae</taxon>
        <taxon>Labeonini</taxon>
        <taxon>Cirrhinus</taxon>
    </lineage>
</organism>
<name>A0AA88TBA8_9TELE</name>
<comment type="caution">
    <text evidence="1">The sequence shown here is derived from an EMBL/GenBank/DDBJ whole genome shotgun (WGS) entry which is preliminary data.</text>
</comment>
<evidence type="ECO:0000313" key="2">
    <source>
        <dbReference type="Proteomes" id="UP001187343"/>
    </source>
</evidence>
<evidence type="ECO:0000313" key="1">
    <source>
        <dbReference type="EMBL" id="KAK2871011.1"/>
    </source>
</evidence>
<protein>
    <submittedName>
        <fullName evidence="1">Uncharacterized protein</fullName>
    </submittedName>
</protein>
<dbReference type="Proteomes" id="UP001187343">
    <property type="component" value="Unassembled WGS sequence"/>
</dbReference>